<dbReference type="RefSeq" id="WP_103999356.1">
    <property type="nucleotide sequence ID" value="NZ_FNVP01000003.1"/>
</dbReference>
<accession>A0A1H5VN13</accession>
<evidence type="ECO:0000313" key="1">
    <source>
        <dbReference type="EMBL" id="SEF88573.1"/>
    </source>
</evidence>
<dbReference type="InterPro" id="IPR052707">
    <property type="entry name" value="OsmC_Ohr_Peroxiredoxin"/>
</dbReference>
<dbReference type="PANTHER" id="PTHR42830">
    <property type="entry name" value="OSMOTICALLY INDUCIBLE FAMILY PROTEIN"/>
    <property type="match status" value="1"/>
</dbReference>
<dbReference type="OrthoDB" id="9795405at2"/>
<dbReference type="Pfam" id="PF02566">
    <property type="entry name" value="OsmC"/>
    <property type="match status" value="1"/>
</dbReference>
<sequence>MHTYEGNLKWTGKTKGILSATVLPKEIEVDKPREYQNGMEGIWSPEHLLIASVNSCLMSTFLTVAENFQLDFLSYESKSICTVELIKEKYTLTEIVLKPKVVIPFSQKPERAKHILEISKNVCLISNAIKTPIRLDPEIIVSETPIRIL</sequence>
<reference evidence="2" key="1">
    <citation type="submission" date="2016-10" db="EMBL/GenBank/DDBJ databases">
        <authorList>
            <person name="Varghese N."/>
            <person name="Submissions S."/>
        </authorList>
    </citation>
    <scope>NUCLEOTIDE SEQUENCE [LARGE SCALE GENOMIC DNA]</scope>
    <source>
        <strain evidence="2">CGMCC 1.9230</strain>
    </source>
</reference>
<dbReference type="InterPro" id="IPR003718">
    <property type="entry name" value="OsmC/Ohr_fam"/>
</dbReference>
<dbReference type="Proteomes" id="UP000236737">
    <property type="component" value="Unassembled WGS sequence"/>
</dbReference>
<dbReference type="Gene3D" id="3.30.300.20">
    <property type="match status" value="1"/>
</dbReference>
<keyword evidence="2" id="KW-1185">Reference proteome</keyword>
<protein>
    <submittedName>
        <fullName evidence="1">Organic hydroperoxide reductase OsmC/OhrA</fullName>
    </submittedName>
</protein>
<dbReference type="SUPFAM" id="SSF82784">
    <property type="entry name" value="OsmC-like"/>
    <property type="match status" value="1"/>
</dbReference>
<dbReference type="EMBL" id="FNVP01000003">
    <property type="protein sequence ID" value="SEF88573.1"/>
    <property type="molecule type" value="Genomic_DNA"/>
</dbReference>
<gene>
    <name evidence="1" type="ORF">SAMN04488130_103283</name>
</gene>
<evidence type="ECO:0000313" key="2">
    <source>
        <dbReference type="Proteomes" id="UP000236737"/>
    </source>
</evidence>
<dbReference type="AlphaFoldDB" id="A0A1H5VN13"/>
<dbReference type="InterPro" id="IPR036102">
    <property type="entry name" value="OsmC/Ohrsf"/>
</dbReference>
<organism evidence="1 2">
    <name type="scientific">Flavobacterium urumqiense</name>
    <dbReference type="NCBI Taxonomy" id="935224"/>
    <lineage>
        <taxon>Bacteria</taxon>
        <taxon>Pseudomonadati</taxon>
        <taxon>Bacteroidota</taxon>
        <taxon>Flavobacteriia</taxon>
        <taxon>Flavobacteriales</taxon>
        <taxon>Flavobacteriaceae</taxon>
        <taxon>Flavobacterium</taxon>
    </lineage>
</organism>
<name>A0A1H5VN13_9FLAO</name>
<dbReference type="InterPro" id="IPR015946">
    <property type="entry name" value="KH_dom-like_a/b"/>
</dbReference>
<proteinExistence type="predicted"/>
<dbReference type="PANTHER" id="PTHR42830:SF2">
    <property type="entry name" value="OSMC_OHR FAMILY PROTEIN"/>
    <property type="match status" value="1"/>
</dbReference>